<dbReference type="GO" id="GO:0031123">
    <property type="term" value="P:RNA 3'-end processing"/>
    <property type="evidence" value="ECO:0007669"/>
    <property type="project" value="TreeGrafter"/>
</dbReference>
<feature type="domain" description="Poly(A) RNA polymerase mitochondrial-like central palm" evidence="7">
    <location>
        <begin position="251"/>
        <end position="393"/>
    </location>
</feature>
<dbReference type="InterPro" id="IPR045862">
    <property type="entry name" value="Trf4-like"/>
</dbReference>
<dbReference type="PANTHER" id="PTHR23092:SF15">
    <property type="entry name" value="INACTIVE NON-CANONICAL POLY(A) RNA POLYMERASE PROTEIN TRF4-2-RELATED"/>
    <property type="match status" value="1"/>
</dbReference>
<dbReference type="AlphaFoldDB" id="A0A9W4HUF2"/>
<evidence type="ECO:0000259" key="6">
    <source>
        <dbReference type="Pfam" id="PF03828"/>
    </source>
</evidence>
<evidence type="ECO:0000256" key="2">
    <source>
        <dbReference type="ARBA" id="ARBA00012388"/>
    </source>
</evidence>
<sequence length="704" mass="78999">MSALQLRGNPNYRGSRPNPSPPTADRPLLSRKRESTPEKLQGETKTKPPRNFASLLASSNSEETKRDTSDDDSDTERPHKKRTMSVDESQDPTPISNPCPSVLRWSNPDPYTAIPLPSKQMNQRLDVVKLIHKPRLDDKAKAAETDELRENLDFISLSMISESEHQSNAPENASDIALKGPTGQENVYSADPSRKRTQRGAIKRHVRKTGKPTSKYNCDGSVIKEWRPPSQETGTPWFESTPSSLHIEFQLDREILSFYDWAKPQEFGNVVRRDLVERLNIAFQSRYAGTEIHAFGSFGSGIYLPTADIDLVILSDNFRRTGVRSFGERKGKIYAISGFLESTNIAVPDSIECVTHARVPILKFVDRLTGLRVDMSFDNNSGLMANETFQTWKEQFPIMPVILSVVKQFLLIRGLNEVRTGGLGGFSVTCLVTSLLQHLPKGHMQLNPGSILMEYFNFYGNKFQYNQAAICLDPPGYFSKKSFGTADRLTIEDPNNTDNDISGGTRAIDLILRTFASAHTTLKNRMEHLALVRGPNKSILGPIIAANFEKYTEQHNQLRRVFMTESRFAGHRVPPPPPSELYHDSGVHSAPPPLPAGPPPISPPLPPLQQLINNARSRSKGTRAEPEDVSDEYSSETKLVKPRKGQIGRQARRWRAARIKRLRPEFKNLPSYLTVKQALWHGGYATNGEMKRDLSSRERRQAAA</sequence>
<protein>
    <recommendedName>
        <fullName evidence="2">polynucleotide adenylyltransferase</fullName>
        <ecNumber evidence="2">2.7.7.19</ecNumber>
    </recommendedName>
</protein>
<dbReference type="EMBL" id="CAJVNV010000245">
    <property type="protein sequence ID" value="CAG8130413.1"/>
    <property type="molecule type" value="Genomic_DNA"/>
</dbReference>
<keyword evidence="4" id="KW-0460">Magnesium</keyword>
<dbReference type="Pfam" id="PF03828">
    <property type="entry name" value="PAP_assoc"/>
    <property type="match status" value="1"/>
</dbReference>
<evidence type="ECO:0000256" key="1">
    <source>
        <dbReference type="ARBA" id="ARBA00008593"/>
    </source>
</evidence>
<evidence type="ECO:0000313" key="8">
    <source>
        <dbReference type="EMBL" id="CAG8130413.1"/>
    </source>
</evidence>
<dbReference type="InterPro" id="IPR054708">
    <property type="entry name" value="MTPAP-like_central"/>
</dbReference>
<accession>A0A9W4HUF2</accession>
<dbReference type="OrthoDB" id="28322at2759"/>
<evidence type="ECO:0000256" key="3">
    <source>
        <dbReference type="ARBA" id="ARBA00022723"/>
    </source>
</evidence>
<evidence type="ECO:0000259" key="7">
    <source>
        <dbReference type="Pfam" id="PF22600"/>
    </source>
</evidence>
<dbReference type="GO" id="GO:0003729">
    <property type="term" value="F:mRNA binding"/>
    <property type="evidence" value="ECO:0007669"/>
    <property type="project" value="TreeGrafter"/>
</dbReference>
<dbReference type="GO" id="GO:0043634">
    <property type="term" value="P:polyadenylation-dependent ncRNA catabolic process"/>
    <property type="evidence" value="ECO:0007669"/>
    <property type="project" value="TreeGrafter"/>
</dbReference>
<dbReference type="Pfam" id="PF22600">
    <property type="entry name" value="MTPAP-like_central"/>
    <property type="match status" value="1"/>
</dbReference>
<keyword evidence="3" id="KW-0479">Metal-binding</keyword>
<comment type="similarity">
    <text evidence="1">Belongs to the DNA polymerase type-B-like family.</text>
</comment>
<dbReference type="FunFam" id="3.30.460.10:FF:000031">
    <property type="entry name" value="Topoisomerase family protein Trf4"/>
    <property type="match status" value="1"/>
</dbReference>
<feature type="region of interest" description="Disordered" evidence="5">
    <location>
        <begin position="163"/>
        <end position="238"/>
    </location>
</feature>
<name>A0A9W4HUF2_PENNA</name>
<comment type="caution">
    <text evidence="8">The sequence shown here is derived from an EMBL/GenBank/DDBJ whole genome shotgun (WGS) entry which is preliminary data.</text>
</comment>
<dbReference type="EC" id="2.7.7.19" evidence="2"/>
<dbReference type="SUPFAM" id="SSF81301">
    <property type="entry name" value="Nucleotidyltransferase"/>
    <property type="match status" value="1"/>
</dbReference>
<dbReference type="CDD" id="cd05402">
    <property type="entry name" value="NT_PAP_TUTase"/>
    <property type="match status" value="1"/>
</dbReference>
<dbReference type="PANTHER" id="PTHR23092">
    <property type="entry name" value="POLY(A) RNA POLYMERASE"/>
    <property type="match status" value="1"/>
</dbReference>
<dbReference type="GO" id="GO:0010605">
    <property type="term" value="P:negative regulation of macromolecule metabolic process"/>
    <property type="evidence" value="ECO:0007669"/>
    <property type="project" value="UniProtKB-ARBA"/>
</dbReference>
<feature type="compositionally biased region" description="Pro residues" evidence="5">
    <location>
        <begin position="590"/>
        <end position="607"/>
    </location>
</feature>
<dbReference type="SUPFAM" id="SSF81631">
    <property type="entry name" value="PAP/OAS1 substrate-binding domain"/>
    <property type="match status" value="1"/>
</dbReference>
<dbReference type="GO" id="GO:0031499">
    <property type="term" value="C:TRAMP complex"/>
    <property type="evidence" value="ECO:0007669"/>
    <property type="project" value="TreeGrafter"/>
</dbReference>
<gene>
    <name evidence="8" type="ORF">PNAL_LOCUS5520</name>
</gene>
<dbReference type="GO" id="GO:0046872">
    <property type="term" value="F:metal ion binding"/>
    <property type="evidence" value="ECO:0007669"/>
    <property type="project" value="UniProtKB-KW"/>
</dbReference>
<proteinExistence type="inferred from homology"/>
<organism evidence="8 9">
    <name type="scientific">Penicillium nalgiovense</name>
    <dbReference type="NCBI Taxonomy" id="60175"/>
    <lineage>
        <taxon>Eukaryota</taxon>
        <taxon>Fungi</taxon>
        <taxon>Dikarya</taxon>
        <taxon>Ascomycota</taxon>
        <taxon>Pezizomycotina</taxon>
        <taxon>Eurotiomycetes</taxon>
        <taxon>Eurotiomycetidae</taxon>
        <taxon>Eurotiales</taxon>
        <taxon>Aspergillaceae</taxon>
        <taxon>Penicillium</taxon>
    </lineage>
</organism>
<dbReference type="GO" id="GO:1990817">
    <property type="term" value="F:poly(A) RNA polymerase activity"/>
    <property type="evidence" value="ECO:0007669"/>
    <property type="project" value="UniProtKB-EC"/>
</dbReference>
<dbReference type="Gene3D" id="1.10.1410.10">
    <property type="match status" value="1"/>
</dbReference>
<dbReference type="GO" id="GO:0005730">
    <property type="term" value="C:nucleolus"/>
    <property type="evidence" value="ECO:0007669"/>
    <property type="project" value="TreeGrafter"/>
</dbReference>
<dbReference type="InterPro" id="IPR002058">
    <property type="entry name" value="PAP_assoc"/>
</dbReference>
<feature type="region of interest" description="Disordered" evidence="5">
    <location>
        <begin position="1"/>
        <end position="107"/>
    </location>
</feature>
<evidence type="ECO:0000256" key="4">
    <source>
        <dbReference type="ARBA" id="ARBA00022842"/>
    </source>
</evidence>
<feature type="region of interest" description="Disordered" evidence="5">
    <location>
        <begin position="685"/>
        <end position="704"/>
    </location>
</feature>
<feature type="compositionally biased region" description="Basic and acidic residues" evidence="5">
    <location>
        <begin position="31"/>
        <end position="46"/>
    </location>
</feature>
<feature type="domain" description="PAP-associated" evidence="6">
    <location>
        <begin position="449"/>
        <end position="499"/>
    </location>
</feature>
<dbReference type="Proteomes" id="UP001153461">
    <property type="component" value="Unassembled WGS sequence"/>
</dbReference>
<reference evidence="8" key="1">
    <citation type="submission" date="2021-07" db="EMBL/GenBank/DDBJ databases">
        <authorList>
            <person name="Branca A.L. A."/>
        </authorList>
    </citation>
    <scope>NUCLEOTIDE SEQUENCE</scope>
</reference>
<feature type="compositionally biased region" description="Basic residues" evidence="5">
    <location>
        <begin position="195"/>
        <end position="210"/>
    </location>
</feature>
<evidence type="ECO:0000313" key="9">
    <source>
        <dbReference type="Proteomes" id="UP001153461"/>
    </source>
</evidence>
<feature type="compositionally biased region" description="Basic and acidic residues" evidence="5">
    <location>
        <begin position="689"/>
        <end position="704"/>
    </location>
</feature>
<evidence type="ECO:0000256" key="5">
    <source>
        <dbReference type="SAM" id="MobiDB-lite"/>
    </source>
</evidence>
<feature type="compositionally biased region" description="Basic residues" evidence="5">
    <location>
        <begin position="640"/>
        <end position="649"/>
    </location>
</feature>
<dbReference type="Gene3D" id="3.30.460.10">
    <property type="entry name" value="Beta Polymerase, domain 2"/>
    <property type="match status" value="1"/>
</dbReference>
<dbReference type="InterPro" id="IPR043519">
    <property type="entry name" value="NT_sf"/>
</dbReference>
<feature type="region of interest" description="Disordered" evidence="5">
    <location>
        <begin position="569"/>
        <end position="649"/>
    </location>
</feature>